<keyword evidence="7 10" id="KW-1133">Transmembrane helix</keyword>
<dbReference type="InterPro" id="IPR043128">
    <property type="entry name" value="Rev_trsase/Diguanyl_cyclase"/>
</dbReference>
<protein>
    <recommendedName>
        <fullName evidence="4">diguanylate cyclase</fullName>
        <ecNumber evidence="4">2.7.7.65</ecNumber>
    </recommendedName>
</protein>
<comment type="catalytic activity">
    <reaction evidence="9">
        <text>2 GTP = 3',3'-c-di-GMP + 2 diphosphate</text>
        <dbReference type="Rhea" id="RHEA:24898"/>
        <dbReference type="ChEBI" id="CHEBI:33019"/>
        <dbReference type="ChEBI" id="CHEBI:37565"/>
        <dbReference type="ChEBI" id="CHEBI:58805"/>
        <dbReference type="EC" id="2.7.7.65"/>
    </reaction>
</comment>
<dbReference type="PANTHER" id="PTHR45138:SF9">
    <property type="entry name" value="DIGUANYLATE CYCLASE DGCM-RELATED"/>
    <property type="match status" value="1"/>
</dbReference>
<dbReference type="InterPro" id="IPR000160">
    <property type="entry name" value="GGDEF_dom"/>
</dbReference>
<keyword evidence="6 10" id="KW-0812">Transmembrane</keyword>
<feature type="domain" description="GGDEF" evidence="11">
    <location>
        <begin position="365"/>
        <end position="499"/>
    </location>
</feature>
<evidence type="ECO:0000256" key="10">
    <source>
        <dbReference type="SAM" id="Phobius"/>
    </source>
</evidence>
<dbReference type="HOGENOM" id="CLU_000445_134_3_6"/>
<dbReference type="Pfam" id="PF02743">
    <property type="entry name" value="dCache_1"/>
    <property type="match status" value="1"/>
</dbReference>
<comment type="subcellular location">
    <subcellularLocation>
        <location evidence="2">Cell inner membrane</location>
    </subcellularLocation>
    <subcellularLocation>
        <location evidence="3">Cell membrane</location>
        <topology evidence="3">Multi-pass membrane protein</topology>
    </subcellularLocation>
</comment>
<evidence type="ECO:0000256" key="8">
    <source>
        <dbReference type="ARBA" id="ARBA00023136"/>
    </source>
</evidence>
<dbReference type="eggNOG" id="COG3706">
    <property type="taxonomic scope" value="Bacteria"/>
</dbReference>
<proteinExistence type="predicted"/>
<dbReference type="AlphaFoldDB" id="A0A2C9ETG5"/>
<dbReference type="InterPro" id="IPR029787">
    <property type="entry name" value="Nucleotide_cyclase"/>
</dbReference>
<dbReference type="InterPro" id="IPR050469">
    <property type="entry name" value="Diguanylate_Cyclase"/>
</dbReference>
<name>A0A2C9ETG5_PSEPH</name>
<dbReference type="SMART" id="SM00267">
    <property type="entry name" value="GGDEF"/>
    <property type="match status" value="1"/>
</dbReference>
<evidence type="ECO:0000256" key="3">
    <source>
        <dbReference type="ARBA" id="ARBA00004651"/>
    </source>
</evidence>
<dbReference type="EMBL" id="CP003190">
    <property type="protein sequence ID" value="AGL86778.1"/>
    <property type="molecule type" value="Genomic_DNA"/>
</dbReference>
<dbReference type="KEGG" id="pprc:PFLCHA0_c50290"/>
<dbReference type="FunFam" id="3.30.70.270:FF:000001">
    <property type="entry name" value="Diguanylate cyclase domain protein"/>
    <property type="match status" value="1"/>
</dbReference>
<dbReference type="Pfam" id="PF00990">
    <property type="entry name" value="GGDEF"/>
    <property type="match status" value="1"/>
</dbReference>
<dbReference type="NCBIfam" id="TIGR00254">
    <property type="entry name" value="GGDEF"/>
    <property type="match status" value="1"/>
</dbReference>
<sequence>MNVSSATPRTGKIASNTERLLILSSSLIVVAILGIVTYLLIREHAAAEQAATRAANNIVQLIDADVLRNVELYDLSLKGLISAAQRDDLKDVSASIRHLALFDRATAAPYKGDILLLDRHGDVLADSASVVPRTGNYADREYFRSHIDNPDPRMMISPPFRARTADHDWRISFSRRLSDEHGQFIGVAEAAMRLSYFNELFRNLDIGRNGTINLVSRDGVLLAQQPPLADDLIGKNFSSRPNFVRILREGNGSFSSVSSVDQKQRLYTFSQVGDLPLIVIVALSIDEVFGAWQRTAVLISGATGALCIALFWLTWQLCRELRRRQSAEQELARLAAVDALTGLANRRTLDQVLGNEWSRARRANLPLSLLMVDVDHFKSFNDRFGHPLGDQALRVVAQSIGACVGRPSDLAARYGGEEFAVILPGTDSAGAAVLAEKIRTSIAALPAISEHAAPLTVSIGINTWSGNLDIGLEQWVSDADKALYQAKYSGRNRVVSNMSQGGSKRGA</sequence>
<dbReference type="PANTHER" id="PTHR45138">
    <property type="entry name" value="REGULATORY COMPONENTS OF SENSORY TRANSDUCTION SYSTEM"/>
    <property type="match status" value="1"/>
</dbReference>
<dbReference type="Gene3D" id="3.30.70.270">
    <property type="match status" value="1"/>
</dbReference>
<evidence type="ECO:0000256" key="6">
    <source>
        <dbReference type="ARBA" id="ARBA00022692"/>
    </source>
</evidence>
<gene>
    <name evidence="12" type="primary">cph25</name>
    <name evidence="12" type="ORF">PFLCHA0_c50290</name>
</gene>
<evidence type="ECO:0000256" key="2">
    <source>
        <dbReference type="ARBA" id="ARBA00004533"/>
    </source>
</evidence>
<evidence type="ECO:0000259" key="11">
    <source>
        <dbReference type="PROSITE" id="PS50887"/>
    </source>
</evidence>
<dbReference type="GO" id="GO:0043709">
    <property type="term" value="P:cell adhesion involved in single-species biofilm formation"/>
    <property type="evidence" value="ECO:0007669"/>
    <property type="project" value="TreeGrafter"/>
</dbReference>
<keyword evidence="8 10" id="KW-0472">Membrane</keyword>
<evidence type="ECO:0000313" key="12">
    <source>
        <dbReference type="EMBL" id="AGL86778.1"/>
    </source>
</evidence>
<dbReference type="Gene3D" id="3.30.450.20">
    <property type="entry name" value="PAS domain"/>
    <property type="match status" value="2"/>
</dbReference>
<comment type="cofactor">
    <cofactor evidence="1">
        <name>Mg(2+)</name>
        <dbReference type="ChEBI" id="CHEBI:18420"/>
    </cofactor>
</comment>
<dbReference type="Proteomes" id="UP000013940">
    <property type="component" value="Chromosome"/>
</dbReference>
<evidence type="ECO:0000256" key="4">
    <source>
        <dbReference type="ARBA" id="ARBA00012528"/>
    </source>
</evidence>
<dbReference type="CDD" id="cd12914">
    <property type="entry name" value="PDC1_DGC_like"/>
    <property type="match status" value="1"/>
</dbReference>
<reference evidence="13" key="1">
    <citation type="journal article" date="2014" name="Genome Announc.">
        <title>Full-genome sequence of the plant growth-promoting bacterium Pseudomonas protegens CHA0.</title>
        <authorList>
            <person name="Jousset A."/>
            <person name="Schuldes J."/>
            <person name="Keel C."/>
            <person name="Maurhofer M."/>
            <person name="Daniel R."/>
            <person name="Scheu S."/>
            <person name="Thuermer A."/>
        </authorList>
    </citation>
    <scope>NUCLEOTIDE SEQUENCE [LARGE SCALE GENOMIC DNA]</scope>
    <source>
        <strain evidence="13">DSM 19095 / LMG 27888 / CFBP 6595 / CHA0</strain>
    </source>
</reference>
<feature type="transmembrane region" description="Helical" evidence="10">
    <location>
        <begin position="20"/>
        <end position="41"/>
    </location>
</feature>
<dbReference type="InterPro" id="IPR033479">
    <property type="entry name" value="dCache_1"/>
</dbReference>
<evidence type="ECO:0000256" key="9">
    <source>
        <dbReference type="ARBA" id="ARBA00034247"/>
    </source>
</evidence>
<dbReference type="GO" id="GO:0052621">
    <property type="term" value="F:diguanylate cyclase activity"/>
    <property type="evidence" value="ECO:0007669"/>
    <property type="project" value="UniProtKB-EC"/>
</dbReference>
<dbReference type="CDD" id="cd12915">
    <property type="entry name" value="PDC2_DGC_like"/>
    <property type="match status" value="1"/>
</dbReference>
<organism evidence="12 13">
    <name type="scientific">Pseudomonas protegens (strain DSM 19095 / LMG 27888 / CFBP 6595 / CHA0)</name>
    <dbReference type="NCBI Taxonomy" id="1124983"/>
    <lineage>
        <taxon>Bacteria</taxon>
        <taxon>Pseudomonadati</taxon>
        <taxon>Pseudomonadota</taxon>
        <taxon>Gammaproteobacteria</taxon>
        <taxon>Pseudomonadales</taxon>
        <taxon>Pseudomonadaceae</taxon>
        <taxon>Pseudomonas</taxon>
    </lineage>
</organism>
<dbReference type="CDD" id="cd01949">
    <property type="entry name" value="GGDEF"/>
    <property type="match status" value="1"/>
</dbReference>
<dbReference type="PROSITE" id="PS50887">
    <property type="entry name" value="GGDEF"/>
    <property type="match status" value="1"/>
</dbReference>
<dbReference type="SUPFAM" id="SSF55073">
    <property type="entry name" value="Nucleotide cyclase"/>
    <property type="match status" value="1"/>
</dbReference>
<dbReference type="GeneID" id="57478026"/>
<evidence type="ECO:0000256" key="7">
    <source>
        <dbReference type="ARBA" id="ARBA00022989"/>
    </source>
</evidence>
<accession>A0A2C9ETG5</accession>
<dbReference type="GO" id="GO:0005886">
    <property type="term" value="C:plasma membrane"/>
    <property type="evidence" value="ECO:0007669"/>
    <property type="project" value="UniProtKB-SubCell"/>
</dbReference>
<evidence type="ECO:0000313" key="13">
    <source>
        <dbReference type="Proteomes" id="UP000013940"/>
    </source>
</evidence>
<dbReference type="RefSeq" id="WP_015636925.1">
    <property type="nucleotide sequence ID" value="NC_021237.1"/>
</dbReference>
<keyword evidence="5" id="KW-1003">Cell membrane</keyword>
<evidence type="ECO:0000256" key="1">
    <source>
        <dbReference type="ARBA" id="ARBA00001946"/>
    </source>
</evidence>
<dbReference type="EC" id="2.7.7.65" evidence="4"/>
<dbReference type="GO" id="GO:1902201">
    <property type="term" value="P:negative regulation of bacterial-type flagellum-dependent cell motility"/>
    <property type="evidence" value="ECO:0007669"/>
    <property type="project" value="TreeGrafter"/>
</dbReference>
<evidence type="ECO:0000256" key="5">
    <source>
        <dbReference type="ARBA" id="ARBA00022475"/>
    </source>
</evidence>